<feature type="chain" id="PRO_5046083852" evidence="6">
    <location>
        <begin position="24"/>
        <end position="484"/>
    </location>
</feature>
<dbReference type="PROSITE" id="PS51257">
    <property type="entry name" value="PROKAR_LIPOPROTEIN"/>
    <property type="match status" value="1"/>
</dbReference>
<keyword evidence="3" id="KW-0813">Transport</keyword>
<sequence>MKRKINVITSVLAVTMAMSMLTACSGNSGSAGGKDAASAPNGGSASPAASEAKDTITALLPPVSPNFQKTFDQIQKDFTAKYPNLTLRIEPASWEDMTQKLDTQVNAGSPPDIAFVSSDAISKYVQQGMLMDITDAVTPEMVSDFDKAPLDYMKNAKGLFGFPAYMEVHALGGNKAFMEKAGIDWKKVQQNGWTYDEFREAVKKGVVQENGQTRYGFVFATKGVAAKDYLAIMAKNAGMPHAFDKDLKYAYTSKNYLGLLKDLRQLIDDGSMPKELSSVDAGKRWNMFLTGQTMITGKGLAVFENSAKTNNKKLQANDGSAVKGSIPVDYIVLPAPTFQGAKPSSYAVVDGYLTFRGKKEPTPEHKANVVKAAYFLASGQVAATTNNDLFAAHITQSGRKAAESMKIDRMPENIAAVDSMLKNATPARPDIPTDLGAKAIKLETEVIVPKFQALIAGEITPQAMYDAVKAAAIQAFGENGIVKD</sequence>
<dbReference type="InterPro" id="IPR050490">
    <property type="entry name" value="Bact_solute-bd_prot1"/>
</dbReference>
<protein>
    <submittedName>
        <fullName evidence="7">ABC transporter substrate-binding protein</fullName>
    </submittedName>
</protein>
<gene>
    <name evidence="7" type="ORF">ACFFK0_16710</name>
</gene>
<evidence type="ECO:0000256" key="2">
    <source>
        <dbReference type="ARBA" id="ARBA00008520"/>
    </source>
</evidence>
<keyword evidence="4 6" id="KW-0732">Signal</keyword>
<dbReference type="Proteomes" id="UP001589776">
    <property type="component" value="Unassembled WGS sequence"/>
</dbReference>
<dbReference type="RefSeq" id="WP_377471407.1">
    <property type="nucleotide sequence ID" value="NZ_JBHLWN010000068.1"/>
</dbReference>
<comment type="subcellular location">
    <subcellularLocation>
        <location evidence="1">Cell envelope</location>
    </subcellularLocation>
</comment>
<evidence type="ECO:0000256" key="1">
    <source>
        <dbReference type="ARBA" id="ARBA00004196"/>
    </source>
</evidence>
<dbReference type="InterPro" id="IPR006059">
    <property type="entry name" value="SBP"/>
</dbReference>
<evidence type="ECO:0000256" key="4">
    <source>
        <dbReference type="ARBA" id="ARBA00022729"/>
    </source>
</evidence>
<feature type="region of interest" description="Disordered" evidence="5">
    <location>
        <begin position="29"/>
        <end position="50"/>
    </location>
</feature>
<evidence type="ECO:0000256" key="3">
    <source>
        <dbReference type="ARBA" id="ARBA00022448"/>
    </source>
</evidence>
<comment type="caution">
    <text evidence="7">The sequence shown here is derived from an EMBL/GenBank/DDBJ whole genome shotgun (WGS) entry which is preliminary data.</text>
</comment>
<organism evidence="7 8">
    <name type="scientific">Paenibacillus chartarius</name>
    <dbReference type="NCBI Taxonomy" id="747481"/>
    <lineage>
        <taxon>Bacteria</taxon>
        <taxon>Bacillati</taxon>
        <taxon>Bacillota</taxon>
        <taxon>Bacilli</taxon>
        <taxon>Bacillales</taxon>
        <taxon>Paenibacillaceae</taxon>
        <taxon>Paenibacillus</taxon>
    </lineage>
</organism>
<dbReference type="Pfam" id="PF01547">
    <property type="entry name" value="SBP_bac_1"/>
    <property type="match status" value="1"/>
</dbReference>
<dbReference type="PANTHER" id="PTHR43649">
    <property type="entry name" value="ARABINOSE-BINDING PROTEIN-RELATED"/>
    <property type="match status" value="1"/>
</dbReference>
<dbReference type="EMBL" id="JBHLWN010000068">
    <property type="protein sequence ID" value="MFC0214070.1"/>
    <property type="molecule type" value="Genomic_DNA"/>
</dbReference>
<comment type="similarity">
    <text evidence="2">Belongs to the bacterial solute-binding protein 1 family.</text>
</comment>
<accession>A0ABV6DN45</accession>
<dbReference type="Gene3D" id="3.40.190.10">
    <property type="entry name" value="Periplasmic binding protein-like II"/>
    <property type="match status" value="1"/>
</dbReference>
<keyword evidence="8" id="KW-1185">Reference proteome</keyword>
<evidence type="ECO:0000256" key="6">
    <source>
        <dbReference type="SAM" id="SignalP"/>
    </source>
</evidence>
<dbReference type="PANTHER" id="PTHR43649:SF31">
    <property type="entry name" value="SN-GLYCEROL-3-PHOSPHATE-BINDING PERIPLASMIC PROTEIN UGPB"/>
    <property type="match status" value="1"/>
</dbReference>
<proteinExistence type="inferred from homology"/>
<evidence type="ECO:0000313" key="8">
    <source>
        <dbReference type="Proteomes" id="UP001589776"/>
    </source>
</evidence>
<evidence type="ECO:0000313" key="7">
    <source>
        <dbReference type="EMBL" id="MFC0214070.1"/>
    </source>
</evidence>
<feature type="signal peptide" evidence="6">
    <location>
        <begin position="1"/>
        <end position="23"/>
    </location>
</feature>
<reference evidence="7 8" key="1">
    <citation type="submission" date="2024-09" db="EMBL/GenBank/DDBJ databases">
        <authorList>
            <person name="Sun Q."/>
            <person name="Mori K."/>
        </authorList>
    </citation>
    <scope>NUCLEOTIDE SEQUENCE [LARGE SCALE GENOMIC DNA]</scope>
    <source>
        <strain evidence="7 8">CCM 7759</strain>
    </source>
</reference>
<evidence type="ECO:0000256" key="5">
    <source>
        <dbReference type="SAM" id="MobiDB-lite"/>
    </source>
</evidence>
<name>A0ABV6DN45_9BACL</name>
<dbReference type="SUPFAM" id="SSF53850">
    <property type="entry name" value="Periplasmic binding protein-like II"/>
    <property type="match status" value="1"/>
</dbReference>